<accession>A0A835EQT8</accession>
<feature type="compositionally biased region" description="Polar residues" evidence="5">
    <location>
        <begin position="76"/>
        <end position="90"/>
    </location>
</feature>
<feature type="transmembrane region" description="Helical" evidence="6">
    <location>
        <begin position="372"/>
        <end position="392"/>
    </location>
</feature>
<keyword evidence="2 6" id="KW-0812">Transmembrane</keyword>
<evidence type="ECO:0000259" key="8">
    <source>
        <dbReference type="Pfam" id="PF03168"/>
    </source>
</evidence>
<feature type="signal peptide" evidence="7">
    <location>
        <begin position="1"/>
        <end position="25"/>
    </location>
</feature>
<keyword evidence="4 6" id="KW-0472">Membrane</keyword>
<keyword evidence="7" id="KW-0732">Signal</keyword>
<comment type="caution">
    <text evidence="9">The sequence shown here is derived from an EMBL/GenBank/DDBJ whole genome shotgun (WGS) entry which is preliminary data.</text>
</comment>
<feature type="chain" id="PRO_5032486305" description="Late embryogenesis abundant protein LEA-2 subgroup domain-containing protein" evidence="7">
    <location>
        <begin position="26"/>
        <end position="396"/>
    </location>
</feature>
<proteinExistence type="predicted"/>
<evidence type="ECO:0000256" key="7">
    <source>
        <dbReference type="SAM" id="SignalP"/>
    </source>
</evidence>
<dbReference type="GO" id="GO:0005886">
    <property type="term" value="C:plasma membrane"/>
    <property type="evidence" value="ECO:0007669"/>
    <property type="project" value="TreeGrafter"/>
</dbReference>
<dbReference type="EMBL" id="JACEFO010001767">
    <property type="protein sequence ID" value="KAF8706436.1"/>
    <property type="molecule type" value="Genomic_DNA"/>
</dbReference>
<dbReference type="InterPro" id="IPR004864">
    <property type="entry name" value="LEA_2"/>
</dbReference>
<gene>
    <name evidence="9" type="ORF">HU200_030707</name>
</gene>
<sequence>MTVSLVSLSSLALMHFFFFISRCHARARCHFSTLHYHQQTRLRSSPSHAYINDARTKPFTPVLCFPFPFRRLARSSSSVSETPRQGSQQPRAACSPSMADRVHPNPAPPSRRPDHQQPSTGDADTTAAAPTETTPLQQEQPYPSFNQRPLSPPPGTYIVQIPKDQVLRVPPPDRARRYKKLAARPARRRLLRRACCFSLAAVLLLIFLAAAFVGAVYLIFRPRSPTFSVASLSIHGLDTLSSSSSLSPELDAAVRADNGRNKRVIIDYRGGGSVTVSYAGERLATGPWPAFRQPARNVTVFAVAMRGQGVRLTEEQTKQLAAEQAAGDVPMVVEAVVPVRLRFGGTVLRTWTVDAGCEGDGGEQRMQGEGQAALVVVVIAAAAGALVSRVHMVNAA</sequence>
<evidence type="ECO:0000256" key="6">
    <source>
        <dbReference type="SAM" id="Phobius"/>
    </source>
</evidence>
<reference evidence="9" key="1">
    <citation type="submission" date="2020-07" db="EMBL/GenBank/DDBJ databases">
        <title>Genome sequence and genetic diversity analysis of an under-domesticated orphan crop, white fonio (Digitaria exilis).</title>
        <authorList>
            <person name="Bennetzen J.L."/>
            <person name="Chen S."/>
            <person name="Ma X."/>
            <person name="Wang X."/>
            <person name="Yssel A.E.J."/>
            <person name="Chaluvadi S.R."/>
            <person name="Johnson M."/>
            <person name="Gangashetty P."/>
            <person name="Hamidou F."/>
            <person name="Sanogo M.D."/>
            <person name="Zwaenepoel A."/>
            <person name="Wallace J."/>
            <person name="Van De Peer Y."/>
            <person name="Van Deynze A."/>
        </authorList>
    </citation>
    <scope>NUCLEOTIDE SEQUENCE</scope>
    <source>
        <tissue evidence="9">Leaves</tissue>
    </source>
</reference>
<feature type="domain" description="Late embryogenesis abundant protein LEA-2 subgroup" evidence="8">
    <location>
        <begin position="255"/>
        <end position="358"/>
    </location>
</feature>
<feature type="compositionally biased region" description="Polar residues" evidence="5">
    <location>
        <begin position="136"/>
        <end position="149"/>
    </location>
</feature>
<dbReference type="Pfam" id="PF03168">
    <property type="entry name" value="LEA_2"/>
    <property type="match status" value="1"/>
</dbReference>
<dbReference type="AlphaFoldDB" id="A0A835EQT8"/>
<evidence type="ECO:0000256" key="5">
    <source>
        <dbReference type="SAM" id="MobiDB-lite"/>
    </source>
</evidence>
<dbReference type="Proteomes" id="UP000636709">
    <property type="component" value="Unassembled WGS sequence"/>
</dbReference>
<evidence type="ECO:0000256" key="1">
    <source>
        <dbReference type="ARBA" id="ARBA00004167"/>
    </source>
</evidence>
<name>A0A835EQT8_9POAL</name>
<evidence type="ECO:0000313" key="9">
    <source>
        <dbReference type="EMBL" id="KAF8706436.1"/>
    </source>
</evidence>
<dbReference type="PANTHER" id="PTHR31234:SF70">
    <property type="entry name" value="LATE EMBRYOGENESIS ABUNDANT PROTEIN LEA-2 SUBGROUP DOMAIN-CONTAINING PROTEIN"/>
    <property type="match status" value="1"/>
</dbReference>
<comment type="subcellular location">
    <subcellularLocation>
        <location evidence="1">Membrane</location>
        <topology evidence="1">Single-pass membrane protein</topology>
    </subcellularLocation>
</comment>
<evidence type="ECO:0000313" key="10">
    <source>
        <dbReference type="Proteomes" id="UP000636709"/>
    </source>
</evidence>
<keyword evidence="3 6" id="KW-1133">Transmembrane helix</keyword>
<evidence type="ECO:0000256" key="4">
    <source>
        <dbReference type="ARBA" id="ARBA00023136"/>
    </source>
</evidence>
<dbReference type="PANTHER" id="PTHR31234">
    <property type="entry name" value="LATE EMBRYOGENESIS ABUNDANT (LEA) HYDROXYPROLINE-RICH GLYCOPROTEIN FAMILY"/>
    <property type="match status" value="1"/>
</dbReference>
<dbReference type="InterPro" id="IPR044839">
    <property type="entry name" value="NDR1-like"/>
</dbReference>
<dbReference type="GO" id="GO:0098542">
    <property type="term" value="P:defense response to other organism"/>
    <property type="evidence" value="ECO:0007669"/>
    <property type="project" value="InterPro"/>
</dbReference>
<feature type="transmembrane region" description="Helical" evidence="6">
    <location>
        <begin position="197"/>
        <end position="220"/>
    </location>
</feature>
<feature type="compositionally biased region" description="Low complexity" evidence="5">
    <location>
        <begin position="120"/>
        <end position="135"/>
    </location>
</feature>
<evidence type="ECO:0000256" key="2">
    <source>
        <dbReference type="ARBA" id="ARBA00022692"/>
    </source>
</evidence>
<feature type="region of interest" description="Disordered" evidence="5">
    <location>
        <begin position="76"/>
        <end position="157"/>
    </location>
</feature>
<keyword evidence="10" id="KW-1185">Reference proteome</keyword>
<protein>
    <recommendedName>
        <fullName evidence="8">Late embryogenesis abundant protein LEA-2 subgroup domain-containing protein</fullName>
    </recommendedName>
</protein>
<organism evidence="9 10">
    <name type="scientific">Digitaria exilis</name>
    <dbReference type="NCBI Taxonomy" id="1010633"/>
    <lineage>
        <taxon>Eukaryota</taxon>
        <taxon>Viridiplantae</taxon>
        <taxon>Streptophyta</taxon>
        <taxon>Embryophyta</taxon>
        <taxon>Tracheophyta</taxon>
        <taxon>Spermatophyta</taxon>
        <taxon>Magnoliopsida</taxon>
        <taxon>Liliopsida</taxon>
        <taxon>Poales</taxon>
        <taxon>Poaceae</taxon>
        <taxon>PACMAD clade</taxon>
        <taxon>Panicoideae</taxon>
        <taxon>Panicodae</taxon>
        <taxon>Paniceae</taxon>
        <taxon>Anthephorinae</taxon>
        <taxon>Digitaria</taxon>
    </lineage>
</organism>
<evidence type="ECO:0000256" key="3">
    <source>
        <dbReference type="ARBA" id="ARBA00022989"/>
    </source>
</evidence>
<dbReference type="OrthoDB" id="1849707at2759"/>